<feature type="transmembrane region" description="Helical" evidence="7">
    <location>
        <begin position="692"/>
        <end position="717"/>
    </location>
</feature>
<feature type="domain" description="ABC3 transporter permease C-terminal" evidence="8">
    <location>
        <begin position="694"/>
        <end position="807"/>
    </location>
</feature>
<feature type="domain" description="MacB-like periplasmic core" evidence="9">
    <location>
        <begin position="483"/>
        <end position="632"/>
    </location>
</feature>
<dbReference type="InterPro" id="IPR003838">
    <property type="entry name" value="ABC3_permease_C"/>
</dbReference>
<dbReference type="EMBL" id="MDEG01000045">
    <property type="protein sequence ID" value="PPU93409.1"/>
    <property type="molecule type" value="Genomic_DNA"/>
</dbReference>
<comment type="subcellular location">
    <subcellularLocation>
        <location evidence="1">Cell membrane</location>
        <topology evidence="1">Multi-pass membrane protein</topology>
    </subcellularLocation>
</comment>
<evidence type="ECO:0000313" key="10">
    <source>
        <dbReference type="EMBL" id="PPU93409.1"/>
    </source>
</evidence>
<dbReference type="InterPro" id="IPR025857">
    <property type="entry name" value="MacB_PCD"/>
</dbReference>
<dbReference type="GO" id="GO:0022857">
    <property type="term" value="F:transmembrane transporter activity"/>
    <property type="evidence" value="ECO:0007669"/>
    <property type="project" value="TreeGrafter"/>
</dbReference>
<evidence type="ECO:0000256" key="7">
    <source>
        <dbReference type="SAM" id="Phobius"/>
    </source>
</evidence>
<evidence type="ECO:0000256" key="3">
    <source>
        <dbReference type="ARBA" id="ARBA00022692"/>
    </source>
</evidence>
<sequence length="814" mass="87041">MQVGDCLAFVLRRMKGDKATVAISSALLLVSLGAGLAVLCLAYGLLWKPLHYPDQDRLVSLSLYSKKMGMELGWPPPFIYNGNLERLENVAAYKEGQVAIERDGGGSVPSARSVEASPEIFEILEPRVIAGRAITAEDAAPAAPAVAVLGEVLAKSIFGQDVSASIGKRLIISGQATRVVGVVAREASFPSKAVQVWIPLFIPLEKRELSNAGSFGGPKLVAKLKQHAQAKSVESAINETLNRNAVLRKISSDIDLSVRVKPLRTIWTEDRSSGIYALLAAVTAILLITSANLCNLFALRQLRRSHEYALISVFGATSWRKLYYVAAEASLQVLMGAVLVVAAFPVFWSGLDSLGFLPNDYPGTISLEAPVIAGMAAFAAALACAMTLSGWIALGRTEIFETVRQSGKGLGGISAASRRLRSALVIVQLMATLPLVYCTILLTMSEYNLIHQDLGLDPSKRLVAVLEAKTQDDSPAEVERIRGQLYNVSKNIAQVRGDNASAFMASAPLSDIVSVEPVQVGATGSDVLQATENVYGNFVSAGYFDVLGIKLKLGRKFTDLEASDSARVVIVDDVFAKKNYPDGNPVGRSIGFADASGVMQQHQIIGVVSHSRQRELARDDDYASVYRPAATPYGLEAIPSGAVELVVSSSDAKWLSSVLVKQAPDVKVADLRPLEERLTSSIVDRININNTLSFLVVVALALVGVGLYSSFTNLILVRLREFGVRKALGQSDLGIFSLILKGAFSLMGVACCAGVPLSLFIAVMLSERLFKVSPIEISTIAALLSICVFVVLAATGFPALRASRSNPIEALRHD</sequence>
<evidence type="ECO:0000259" key="9">
    <source>
        <dbReference type="Pfam" id="PF12704"/>
    </source>
</evidence>
<dbReference type="Pfam" id="PF02687">
    <property type="entry name" value="FtsX"/>
    <property type="match status" value="1"/>
</dbReference>
<feature type="transmembrane region" description="Helical" evidence="7">
    <location>
        <begin position="371"/>
        <end position="394"/>
    </location>
</feature>
<reference evidence="11" key="1">
    <citation type="submission" date="2016-08" db="EMBL/GenBank/DDBJ databases">
        <authorList>
            <person name="Merda D."/>
            <person name="Briand M."/>
            <person name="Taghouti G."/>
            <person name="Carrere S."/>
            <person name="Gouzy J."/>
            <person name="Portier P."/>
            <person name="Jacques M.-A."/>
            <person name="Fischer-Le Saux M."/>
        </authorList>
    </citation>
    <scope>NUCLEOTIDE SEQUENCE [LARGE SCALE GENOMIC DNA]</scope>
    <source>
        <strain evidence="11">CFBP1156</strain>
    </source>
</reference>
<organism evidence="10 11">
    <name type="scientific">Xanthomonas hyacinthi</name>
    <dbReference type="NCBI Taxonomy" id="56455"/>
    <lineage>
        <taxon>Bacteria</taxon>
        <taxon>Pseudomonadati</taxon>
        <taxon>Pseudomonadota</taxon>
        <taxon>Gammaproteobacteria</taxon>
        <taxon>Lysobacterales</taxon>
        <taxon>Lysobacteraceae</taxon>
        <taxon>Xanthomonas</taxon>
    </lineage>
</organism>
<evidence type="ECO:0000256" key="5">
    <source>
        <dbReference type="ARBA" id="ARBA00023136"/>
    </source>
</evidence>
<keyword evidence="11" id="KW-1185">Reference proteome</keyword>
<comment type="similarity">
    <text evidence="6">Belongs to the ABC-4 integral membrane protein family.</text>
</comment>
<evidence type="ECO:0000256" key="6">
    <source>
        <dbReference type="ARBA" id="ARBA00038076"/>
    </source>
</evidence>
<evidence type="ECO:0000256" key="4">
    <source>
        <dbReference type="ARBA" id="ARBA00022989"/>
    </source>
</evidence>
<feature type="transmembrane region" description="Helical" evidence="7">
    <location>
        <begin position="275"/>
        <end position="298"/>
    </location>
</feature>
<name>A0A2S7ENU0_9XANT</name>
<evidence type="ECO:0000256" key="2">
    <source>
        <dbReference type="ARBA" id="ARBA00022475"/>
    </source>
</evidence>
<keyword evidence="2" id="KW-1003">Cell membrane</keyword>
<dbReference type="AlphaFoldDB" id="A0A2S7ENU0"/>
<keyword evidence="3 7" id="KW-0812">Transmembrane</keyword>
<accession>A0A2S7ENU0</accession>
<evidence type="ECO:0000259" key="8">
    <source>
        <dbReference type="Pfam" id="PF02687"/>
    </source>
</evidence>
<dbReference type="GO" id="GO:0005886">
    <property type="term" value="C:plasma membrane"/>
    <property type="evidence" value="ECO:0007669"/>
    <property type="project" value="UniProtKB-SubCell"/>
</dbReference>
<keyword evidence="5 7" id="KW-0472">Membrane</keyword>
<dbReference type="Proteomes" id="UP000238261">
    <property type="component" value="Unassembled WGS sequence"/>
</dbReference>
<proteinExistence type="inferred from homology"/>
<comment type="caution">
    <text evidence="10">The sequence shown here is derived from an EMBL/GenBank/DDBJ whole genome shotgun (WGS) entry which is preliminary data.</text>
</comment>
<dbReference type="InterPro" id="IPR050250">
    <property type="entry name" value="Macrolide_Exporter_MacB"/>
</dbReference>
<feature type="domain" description="MacB-like periplasmic core" evidence="9">
    <location>
        <begin position="36"/>
        <end position="239"/>
    </location>
</feature>
<protein>
    <recommendedName>
        <fullName evidence="12">ABC transporter permease</fullName>
    </recommendedName>
</protein>
<dbReference type="Pfam" id="PF12704">
    <property type="entry name" value="MacB_PCD"/>
    <property type="match status" value="2"/>
</dbReference>
<feature type="transmembrane region" description="Helical" evidence="7">
    <location>
        <begin position="738"/>
        <end position="765"/>
    </location>
</feature>
<evidence type="ECO:0000313" key="11">
    <source>
        <dbReference type="Proteomes" id="UP000238261"/>
    </source>
</evidence>
<feature type="transmembrane region" description="Helical" evidence="7">
    <location>
        <begin position="329"/>
        <end position="351"/>
    </location>
</feature>
<dbReference type="PANTHER" id="PTHR30572:SF4">
    <property type="entry name" value="ABC TRANSPORTER PERMEASE YTRF"/>
    <property type="match status" value="1"/>
</dbReference>
<gene>
    <name evidence="10" type="ORF">XhyaCFBP1156_20740</name>
</gene>
<feature type="transmembrane region" description="Helical" evidence="7">
    <location>
        <begin position="777"/>
        <end position="800"/>
    </location>
</feature>
<keyword evidence="4 7" id="KW-1133">Transmembrane helix</keyword>
<feature type="transmembrane region" description="Helical" evidence="7">
    <location>
        <begin position="423"/>
        <end position="444"/>
    </location>
</feature>
<evidence type="ECO:0008006" key="12">
    <source>
        <dbReference type="Google" id="ProtNLM"/>
    </source>
</evidence>
<feature type="transmembrane region" description="Helical" evidence="7">
    <location>
        <begin position="21"/>
        <end position="47"/>
    </location>
</feature>
<dbReference type="PANTHER" id="PTHR30572">
    <property type="entry name" value="MEMBRANE COMPONENT OF TRANSPORTER-RELATED"/>
    <property type="match status" value="1"/>
</dbReference>
<evidence type="ECO:0000256" key="1">
    <source>
        <dbReference type="ARBA" id="ARBA00004651"/>
    </source>
</evidence>